<comment type="pathway">
    <text evidence="1 7">Cell wall biogenesis; peptidoglycan biosynthesis.</text>
</comment>
<dbReference type="PROSITE" id="PS51257">
    <property type="entry name" value="PROKAR_LIPOPROTEIN"/>
    <property type="match status" value="1"/>
</dbReference>
<evidence type="ECO:0000259" key="9">
    <source>
        <dbReference type="PROSITE" id="PS52029"/>
    </source>
</evidence>
<organism evidence="10 11">
    <name type="scientific">Pseudogemmobacter lacusdianii</name>
    <dbReference type="NCBI Taxonomy" id="3069608"/>
    <lineage>
        <taxon>Bacteria</taxon>
        <taxon>Pseudomonadati</taxon>
        <taxon>Pseudomonadota</taxon>
        <taxon>Alphaproteobacteria</taxon>
        <taxon>Rhodobacterales</taxon>
        <taxon>Paracoccaceae</taxon>
        <taxon>Pseudogemmobacter</taxon>
    </lineage>
</organism>
<evidence type="ECO:0000256" key="2">
    <source>
        <dbReference type="ARBA" id="ARBA00005992"/>
    </source>
</evidence>
<dbReference type="PANTHER" id="PTHR36699">
    <property type="entry name" value="LD-TRANSPEPTIDASE"/>
    <property type="match status" value="1"/>
</dbReference>
<dbReference type="SUPFAM" id="SSF141523">
    <property type="entry name" value="L,D-transpeptidase catalytic domain-like"/>
    <property type="match status" value="1"/>
</dbReference>
<evidence type="ECO:0000313" key="11">
    <source>
        <dbReference type="Proteomes" id="UP001239680"/>
    </source>
</evidence>
<proteinExistence type="inferred from homology"/>
<evidence type="ECO:0000313" key="10">
    <source>
        <dbReference type="EMBL" id="MDQ2065155.1"/>
    </source>
</evidence>
<feature type="domain" description="L,D-TPase catalytic" evidence="9">
    <location>
        <begin position="33"/>
        <end position="163"/>
    </location>
</feature>
<evidence type="ECO:0000256" key="5">
    <source>
        <dbReference type="ARBA" id="ARBA00022984"/>
    </source>
</evidence>
<evidence type="ECO:0000256" key="8">
    <source>
        <dbReference type="SAM" id="SignalP"/>
    </source>
</evidence>
<accession>A0ABU0VV75</accession>
<dbReference type="PANTHER" id="PTHR36699:SF1">
    <property type="entry name" value="L,D-TRANSPEPTIDASE YAFK-RELATED"/>
    <property type="match status" value="1"/>
</dbReference>
<dbReference type="Proteomes" id="UP001239680">
    <property type="component" value="Unassembled WGS sequence"/>
</dbReference>
<evidence type="ECO:0000256" key="3">
    <source>
        <dbReference type="ARBA" id="ARBA00022679"/>
    </source>
</evidence>
<sequence length="164" mass="18527">MRAIKLFLMMVLLTGVAACGSSKFKRYNGPEVTSIQVHKAERKMYLLHNQKVLKSYDIALGFAPEGHKQYEGDGKTPEGTYQISYKKPDSTYHLSLRIDYPNRLDREFAHSMNKSPGGDIMIHGGPLRPIRQRDWTAGCIAVTDKEMEVIYSMVNVGTVIHILP</sequence>
<evidence type="ECO:0000256" key="7">
    <source>
        <dbReference type="PROSITE-ProRule" id="PRU01373"/>
    </source>
</evidence>
<keyword evidence="4 7" id="KW-0133">Cell shape</keyword>
<dbReference type="EMBL" id="JAVDBT010000002">
    <property type="protein sequence ID" value="MDQ2065155.1"/>
    <property type="molecule type" value="Genomic_DNA"/>
</dbReference>
<reference evidence="10 11" key="1">
    <citation type="submission" date="2023-08" db="EMBL/GenBank/DDBJ databases">
        <title>Characterization of two Paracoccaceae strains isolated from Phycosphere and proposal of Xinfangfangia lacusdiani sp. nov.</title>
        <authorList>
            <person name="Deng Y."/>
            <person name="Zhang Y.Q."/>
        </authorList>
    </citation>
    <scope>NUCLEOTIDE SEQUENCE [LARGE SCALE GENOMIC DNA]</scope>
    <source>
        <strain evidence="10 11">CPCC 101601</strain>
    </source>
</reference>
<dbReference type="InterPro" id="IPR038063">
    <property type="entry name" value="Transpep_catalytic_dom"/>
</dbReference>
<keyword evidence="11" id="KW-1185">Reference proteome</keyword>
<feature type="signal peptide" evidence="8">
    <location>
        <begin position="1"/>
        <end position="17"/>
    </location>
</feature>
<gene>
    <name evidence="10" type="ORF">Q9295_02115</name>
</gene>
<evidence type="ECO:0000256" key="4">
    <source>
        <dbReference type="ARBA" id="ARBA00022960"/>
    </source>
</evidence>
<dbReference type="InterPro" id="IPR005490">
    <property type="entry name" value="LD_TPept_cat_dom"/>
</dbReference>
<evidence type="ECO:0000256" key="1">
    <source>
        <dbReference type="ARBA" id="ARBA00004752"/>
    </source>
</evidence>
<keyword evidence="5 7" id="KW-0573">Peptidoglycan synthesis</keyword>
<feature type="active site" description="Proton donor/acceptor" evidence="7">
    <location>
        <position position="123"/>
    </location>
</feature>
<keyword evidence="6 7" id="KW-0961">Cell wall biogenesis/degradation</keyword>
<protein>
    <submittedName>
        <fullName evidence="10">L,D-transpeptidase family protein</fullName>
    </submittedName>
</protein>
<comment type="similarity">
    <text evidence="2">Belongs to the YkuD family.</text>
</comment>
<dbReference type="PROSITE" id="PS52029">
    <property type="entry name" value="LD_TPASE"/>
    <property type="match status" value="1"/>
</dbReference>
<comment type="caution">
    <text evidence="10">The sequence shown here is derived from an EMBL/GenBank/DDBJ whole genome shotgun (WGS) entry which is preliminary data.</text>
</comment>
<feature type="active site" description="Nucleophile" evidence="7">
    <location>
        <position position="139"/>
    </location>
</feature>
<evidence type="ECO:0000256" key="6">
    <source>
        <dbReference type="ARBA" id="ARBA00023316"/>
    </source>
</evidence>
<feature type="chain" id="PRO_5045055890" evidence="8">
    <location>
        <begin position="18"/>
        <end position="164"/>
    </location>
</feature>
<dbReference type="RefSeq" id="WP_306678850.1">
    <property type="nucleotide sequence ID" value="NZ_JAVDBT010000002.1"/>
</dbReference>
<dbReference type="Gene3D" id="2.40.440.10">
    <property type="entry name" value="L,D-transpeptidase catalytic domain-like"/>
    <property type="match status" value="1"/>
</dbReference>
<keyword evidence="8" id="KW-0732">Signal</keyword>
<dbReference type="CDD" id="cd16913">
    <property type="entry name" value="YkuD_like"/>
    <property type="match status" value="1"/>
</dbReference>
<name>A0ABU0VV75_9RHOB</name>
<dbReference type="Pfam" id="PF03734">
    <property type="entry name" value="YkuD"/>
    <property type="match status" value="1"/>
</dbReference>
<keyword evidence="3" id="KW-0808">Transferase</keyword>